<dbReference type="SUPFAM" id="SSF51735">
    <property type="entry name" value="NAD(P)-binding Rossmann-fold domains"/>
    <property type="match status" value="1"/>
</dbReference>
<dbReference type="InterPro" id="IPR010099">
    <property type="entry name" value="SDR39U1"/>
</dbReference>
<dbReference type="EMBL" id="CP036276">
    <property type="protein sequence ID" value="QDU47075.1"/>
    <property type="molecule type" value="Genomic_DNA"/>
</dbReference>
<dbReference type="InterPro" id="IPR013549">
    <property type="entry name" value="DUF1731"/>
</dbReference>
<dbReference type="Pfam" id="PF01370">
    <property type="entry name" value="Epimerase"/>
    <property type="match status" value="1"/>
</dbReference>
<feature type="domain" description="NAD-dependent epimerase/dehydratase" evidence="2">
    <location>
        <begin position="3"/>
        <end position="215"/>
    </location>
</feature>
<proteinExistence type="inferred from homology"/>
<dbReference type="InterPro" id="IPR036291">
    <property type="entry name" value="NAD(P)-bd_dom_sf"/>
</dbReference>
<gene>
    <name evidence="4" type="ORF">Mal52_56030</name>
</gene>
<dbReference type="PANTHER" id="PTHR11092:SF0">
    <property type="entry name" value="EPIMERASE FAMILY PROTEIN SDR39U1"/>
    <property type="match status" value="1"/>
</dbReference>
<dbReference type="NCBIfam" id="TIGR01777">
    <property type="entry name" value="yfcH"/>
    <property type="match status" value="1"/>
</dbReference>
<keyword evidence="5" id="KW-1185">Reference proteome</keyword>
<dbReference type="InterPro" id="IPR001509">
    <property type="entry name" value="Epimerase_deHydtase"/>
</dbReference>
<dbReference type="PANTHER" id="PTHR11092">
    <property type="entry name" value="SUGAR NUCLEOTIDE EPIMERASE RELATED"/>
    <property type="match status" value="1"/>
</dbReference>
<evidence type="ECO:0000259" key="3">
    <source>
        <dbReference type="Pfam" id="PF08338"/>
    </source>
</evidence>
<feature type="domain" description="DUF1731" evidence="3">
    <location>
        <begin position="249"/>
        <end position="296"/>
    </location>
</feature>
<dbReference type="Gene3D" id="3.40.50.720">
    <property type="entry name" value="NAD(P)-binding Rossmann-like Domain"/>
    <property type="match status" value="1"/>
</dbReference>
<accession>A0A517ZXA9</accession>
<dbReference type="Pfam" id="PF08338">
    <property type="entry name" value="DUF1731"/>
    <property type="match status" value="1"/>
</dbReference>
<dbReference type="KEGG" id="sdyn:Mal52_56030"/>
<dbReference type="CDD" id="cd05242">
    <property type="entry name" value="SDR_a8"/>
    <property type="match status" value="1"/>
</dbReference>
<name>A0A517ZXA9_9PLAN</name>
<reference evidence="4 5" key="1">
    <citation type="submission" date="2019-02" db="EMBL/GenBank/DDBJ databases">
        <title>Deep-cultivation of Planctomycetes and their phenomic and genomic characterization uncovers novel biology.</title>
        <authorList>
            <person name="Wiegand S."/>
            <person name="Jogler M."/>
            <person name="Boedeker C."/>
            <person name="Pinto D."/>
            <person name="Vollmers J."/>
            <person name="Rivas-Marin E."/>
            <person name="Kohn T."/>
            <person name="Peeters S.H."/>
            <person name="Heuer A."/>
            <person name="Rast P."/>
            <person name="Oberbeckmann S."/>
            <person name="Bunk B."/>
            <person name="Jeske O."/>
            <person name="Meyerdierks A."/>
            <person name="Storesund J.E."/>
            <person name="Kallscheuer N."/>
            <person name="Luecker S."/>
            <person name="Lage O.M."/>
            <person name="Pohl T."/>
            <person name="Merkel B.J."/>
            <person name="Hornburger P."/>
            <person name="Mueller R.-W."/>
            <person name="Bruemmer F."/>
            <person name="Labrenz M."/>
            <person name="Spormann A.M."/>
            <person name="Op den Camp H."/>
            <person name="Overmann J."/>
            <person name="Amann R."/>
            <person name="Jetten M.S.M."/>
            <person name="Mascher T."/>
            <person name="Medema M.H."/>
            <person name="Devos D.P."/>
            <person name="Kaster A.-K."/>
            <person name="Ovreas L."/>
            <person name="Rohde M."/>
            <person name="Galperin M.Y."/>
            <person name="Jogler C."/>
        </authorList>
    </citation>
    <scope>NUCLEOTIDE SEQUENCE [LARGE SCALE GENOMIC DNA]</scope>
    <source>
        <strain evidence="4 5">Mal52</strain>
    </source>
</reference>
<comment type="similarity">
    <text evidence="1">Belongs to the NAD(P)-dependent epimerase/dehydratase family. SDR39U1 subfamily.</text>
</comment>
<organism evidence="4 5">
    <name type="scientific">Symmachiella dynata</name>
    <dbReference type="NCBI Taxonomy" id="2527995"/>
    <lineage>
        <taxon>Bacteria</taxon>
        <taxon>Pseudomonadati</taxon>
        <taxon>Planctomycetota</taxon>
        <taxon>Planctomycetia</taxon>
        <taxon>Planctomycetales</taxon>
        <taxon>Planctomycetaceae</taxon>
        <taxon>Symmachiella</taxon>
    </lineage>
</organism>
<sequence>MKVLVSGASGLVGGAVVQAFLDAGHDVSRLVRRRISVSENDHFWDPAAGKLDPVALQGVDVMIHLGGDNIADGRWTPEKKERIRDSRLESTRLLAETAAKLEHPPKTFLCASAIGFYGDRGNETLDEGSTPGTGYLPEVCQDWEAACQPARDKGIRVVNLRFGMILSPDGGPLAKMLTPFKMGVGGKVGTGEQYYSWVSLHDVVRAMEFIIDVPSLEGPVNIVTPNPVTNLKFTKTLGAVLSRPTVLPMPAFAARLAFGEMADGLLLASARVIPDKLRDAAFTFEHDQLGNCLQALLK</sequence>
<protein>
    <submittedName>
        <fullName evidence="4">Epimerase family protein</fullName>
    </submittedName>
</protein>
<evidence type="ECO:0000313" key="4">
    <source>
        <dbReference type="EMBL" id="QDU47075.1"/>
    </source>
</evidence>
<dbReference type="RefSeq" id="WP_145379724.1">
    <property type="nucleotide sequence ID" value="NZ_CP036276.1"/>
</dbReference>
<dbReference type="AlphaFoldDB" id="A0A517ZXA9"/>
<evidence type="ECO:0000256" key="1">
    <source>
        <dbReference type="ARBA" id="ARBA00009353"/>
    </source>
</evidence>
<dbReference type="Proteomes" id="UP000319383">
    <property type="component" value="Chromosome"/>
</dbReference>
<evidence type="ECO:0000259" key="2">
    <source>
        <dbReference type="Pfam" id="PF01370"/>
    </source>
</evidence>
<evidence type="ECO:0000313" key="5">
    <source>
        <dbReference type="Proteomes" id="UP000319383"/>
    </source>
</evidence>